<feature type="compositionally biased region" description="Basic and acidic residues" evidence="1">
    <location>
        <begin position="623"/>
        <end position="633"/>
    </location>
</feature>
<evidence type="ECO:0000313" key="3">
    <source>
        <dbReference type="Proteomes" id="UP001374803"/>
    </source>
</evidence>
<name>A0ABZ2KU76_9BACT</name>
<accession>A0ABZ2KU76</accession>
<keyword evidence="3" id="KW-1185">Reference proteome</keyword>
<evidence type="ECO:0008006" key="4">
    <source>
        <dbReference type="Google" id="ProtNLM"/>
    </source>
</evidence>
<protein>
    <recommendedName>
        <fullName evidence="4">Carboxypeptidase regulatory-like domain-containing protein</fullName>
    </recommendedName>
</protein>
<evidence type="ECO:0000313" key="2">
    <source>
        <dbReference type="EMBL" id="WXB02241.1"/>
    </source>
</evidence>
<dbReference type="Proteomes" id="UP001374803">
    <property type="component" value="Chromosome"/>
</dbReference>
<proteinExistence type="predicted"/>
<evidence type="ECO:0000256" key="1">
    <source>
        <dbReference type="SAM" id="MobiDB-lite"/>
    </source>
</evidence>
<dbReference type="SUPFAM" id="SSF49464">
    <property type="entry name" value="Carboxypeptidase regulatory domain-like"/>
    <property type="match status" value="1"/>
</dbReference>
<gene>
    <name evidence="2" type="ORF">LVJ94_35660</name>
</gene>
<dbReference type="InterPro" id="IPR008969">
    <property type="entry name" value="CarboxyPept-like_regulatory"/>
</dbReference>
<feature type="region of interest" description="Disordered" evidence="1">
    <location>
        <begin position="582"/>
        <end position="633"/>
    </location>
</feature>
<reference evidence="2" key="1">
    <citation type="submission" date="2021-12" db="EMBL/GenBank/DDBJ databases">
        <title>Discovery of the Pendulisporaceae a myxobacterial family with distinct sporulation behavior and unique specialized metabolism.</title>
        <authorList>
            <person name="Garcia R."/>
            <person name="Popoff A."/>
            <person name="Bader C.D."/>
            <person name="Loehr J."/>
            <person name="Walesch S."/>
            <person name="Walt C."/>
            <person name="Boldt J."/>
            <person name="Bunk B."/>
            <person name="Haeckl F.J.F.P.J."/>
            <person name="Gunesch A.P."/>
            <person name="Birkelbach J."/>
            <person name="Nuebel U."/>
            <person name="Pietschmann T."/>
            <person name="Bach T."/>
            <person name="Mueller R."/>
        </authorList>
    </citation>
    <scope>NUCLEOTIDE SEQUENCE</scope>
    <source>
        <strain evidence="2">MSr11367</strain>
    </source>
</reference>
<sequence length="633" mass="67237">MDPFHRLGLILCGARRTYFSCVCALVFLSSTGHAQLRVHVRGAAKIDARAARQNGALVLSGTLKDDLGQALAGETVSVSLARVRSTGDQPRSEDAVSLEGEQRPTGCEDPPTRPPADSAGALKVDDAGRFCARFPLPADHYVAHLSAQGSSLLEGAKTDLEIDLAKRSISLRFDPAPRSLMIDASSLAIDAVATIDETEGGSLAGRMLALRNEKDAALGYASTNAAGRVHFVIDPKKLGAPGPGELHLSYAGDVDTSTGMHTIPIERHTHVTLSVDVAGNATITGIPEDGIPIDVHAKIRGAGDATGGSVEVRLGEHVVGAAPVENGHAHVVSSFVSPETSNAMLSVRYLPDAPWYEPDEPLSVMVALQGPSPLRQLPLAIAGIAVAAFLVLGRLGRRTARTLPPREAKAPAERPAEARLDVVRPASAAHPRRWTGRVIDAHHGTPIADVRVVIEHATFGQRELAASITTDEEGRFTLDANRIEQDARLVAEGPFHSAFRQKLPPAGEIEISLVSRKRALLDRLIAWARVRGRPFDQRPEPTPGHVRDVAGADFVTARWAEAVEHAAFSAEDVDARGEEDIEKMAPTAAPASKGRAVKLDIPPAQQTQVNPAPSLGPTPPRGGKLDYRRRGEG</sequence>
<feature type="region of interest" description="Disordered" evidence="1">
    <location>
        <begin position="82"/>
        <end position="120"/>
    </location>
</feature>
<dbReference type="EMBL" id="CP089983">
    <property type="protein sequence ID" value="WXB02241.1"/>
    <property type="molecule type" value="Genomic_DNA"/>
</dbReference>
<dbReference type="RefSeq" id="WP_394831867.1">
    <property type="nucleotide sequence ID" value="NZ_CP089929.1"/>
</dbReference>
<organism evidence="2 3">
    <name type="scientific">Pendulispora rubella</name>
    <dbReference type="NCBI Taxonomy" id="2741070"/>
    <lineage>
        <taxon>Bacteria</taxon>
        <taxon>Pseudomonadati</taxon>
        <taxon>Myxococcota</taxon>
        <taxon>Myxococcia</taxon>
        <taxon>Myxococcales</taxon>
        <taxon>Sorangiineae</taxon>
        <taxon>Pendulisporaceae</taxon>
        <taxon>Pendulispora</taxon>
    </lineage>
</organism>